<feature type="region of interest" description="Disordered" evidence="1">
    <location>
        <begin position="382"/>
        <end position="494"/>
    </location>
</feature>
<organism evidence="2 3">
    <name type="scientific">Hyphodiscus hymeniophilus</name>
    <dbReference type="NCBI Taxonomy" id="353542"/>
    <lineage>
        <taxon>Eukaryota</taxon>
        <taxon>Fungi</taxon>
        <taxon>Dikarya</taxon>
        <taxon>Ascomycota</taxon>
        <taxon>Pezizomycotina</taxon>
        <taxon>Leotiomycetes</taxon>
        <taxon>Helotiales</taxon>
        <taxon>Hyphodiscaceae</taxon>
        <taxon>Hyphodiscus</taxon>
    </lineage>
</organism>
<keyword evidence="3" id="KW-1185">Reference proteome</keyword>
<name>A0A9P7AWX0_9HELO</name>
<feature type="region of interest" description="Disordered" evidence="1">
    <location>
        <begin position="20"/>
        <end position="70"/>
    </location>
</feature>
<dbReference type="OrthoDB" id="10259785at2759"/>
<dbReference type="Proteomes" id="UP000785200">
    <property type="component" value="Unassembled WGS sequence"/>
</dbReference>
<feature type="compositionally biased region" description="Polar residues" evidence="1">
    <location>
        <begin position="23"/>
        <end position="38"/>
    </location>
</feature>
<feature type="compositionally biased region" description="Basic and acidic residues" evidence="1">
    <location>
        <begin position="139"/>
        <end position="155"/>
    </location>
</feature>
<evidence type="ECO:0000313" key="2">
    <source>
        <dbReference type="EMBL" id="KAG0648616.1"/>
    </source>
</evidence>
<feature type="region of interest" description="Disordered" evidence="1">
    <location>
        <begin position="139"/>
        <end position="289"/>
    </location>
</feature>
<feature type="compositionally biased region" description="Basic and acidic residues" evidence="1">
    <location>
        <begin position="399"/>
        <end position="408"/>
    </location>
</feature>
<accession>A0A9P7AWX0</accession>
<dbReference type="AlphaFoldDB" id="A0A9P7AWX0"/>
<protein>
    <submittedName>
        <fullName evidence="2">Uncharacterized protein</fullName>
    </submittedName>
</protein>
<dbReference type="EMBL" id="VNKQ01000010">
    <property type="protein sequence ID" value="KAG0648616.1"/>
    <property type="molecule type" value="Genomic_DNA"/>
</dbReference>
<comment type="caution">
    <text evidence="2">The sequence shown here is derived from an EMBL/GenBank/DDBJ whole genome shotgun (WGS) entry which is preliminary data.</text>
</comment>
<evidence type="ECO:0000256" key="1">
    <source>
        <dbReference type="SAM" id="MobiDB-lite"/>
    </source>
</evidence>
<feature type="compositionally biased region" description="Basic and acidic residues" evidence="1">
    <location>
        <begin position="168"/>
        <end position="192"/>
    </location>
</feature>
<feature type="compositionally biased region" description="Basic and acidic residues" evidence="1">
    <location>
        <begin position="40"/>
        <end position="58"/>
    </location>
</feature>
<gene>
    <name evidence="2" type="ORF">D0Z07_5306</name>
</gene>
<sequence length="846" mass="95302">MDVPHRRDINELLVNGYFKNSRARSPSDSTPISTNTHTFLKADHTTPRARSRSREPPRKRGPPPPRPIAEDEVVSLAKEFRVSPTPSYDPPLRGIVDQNPIILEAEVSAAEAARLHAAPLTKENAKGNDDNGERRFVLIPRSDTHSPNHDDEHSNKSRKHTENAGSGKLKEAKGLRPEPTKEKETGRPPIERRRSRQDLPSLQTKVPRELPPQFRRSASAYASTPKDRDETPRASGLGTPAAESFLSPDVQRGHTKDYFGTIPAPRHASPDFAPRSDRSSSQTILDDVEKDNPPVRTVTVAQEARHSIIGELTVAVRTTSPLVTRIIITDAGGIIITIYILRKSIYDRHLDQIDHLLSGLWKGQLREQALDSLLHLLHLSRRPNSRPVSPSGKTQETPRPSDRLRPIDKATPSRPGSRQSTPAPAPTQKHQPIAPPTSLPISIPSKVSLQSPGDSRKIPSFPQYDESKPSSTRPTASSWHPPPFQPPSSNLEKPVGSFRRYSEEIDRGAIAPLPSCPRTTFTRGRNDWLTLPQCPSFDICPSCFNSTIAPTEFRHHFVQAPPRPSSMEVLCDFGSSPWYRIAWLLTLKDRRRDLKLFYGLAHIANTTPPCLGKHDAVRQWHSIIDPKTRAPIQNFDVCYSCVKSIETLLPPIRGIFVRTDGHGSQGLGRVCDLRFDSKRFIQYFDALETTADQADDDDETPDTRSLASLVRRFAMIDECQRDTELVDARWHIITQLPEFTVCEECFDEYVWPELDEGKAIPAMFNKKQQILPRASCQLYSERMRAVFSMAVDGNDYKLLASKARERKTVELAYRANLESMKRQLKSNPQVAGREIERITAEWRKWE</sequence>
<feature type="compositionally biased region" description="Polar residues" evidence="1">
    <location>
        <begin position="469"/>
        <end position="478"/>
    </location>
</feature>
<proteinExistence type="predicted"/>
<reference evidence="2" key="1">
    <citation type="submission" date="2019-07" db="EMBL/GenBank/DDBJ databases">
        <title>Hyphodiscus hymeniophilus genome sequencing and assembly.</title>
        <authorList>
            <person name="Kramer G."/>
            <person name="Nodwell J."/>
        </authorList>
    </citation>
    <scope>NUCLEOTIDE SEQUENCE</scope>
    <source>
        <strain evidence="2">ATCC 34498</strain>
    </source>
</reference>
<evidence type="ECO:0000313" key="3">
    <source>
        <dbReference type="Proteomes" id="UP000785200"/>
    </source>
</evidence>